<dbReference type="EMBL" id="QHCV01000062">
    <property type="protein sequence ID" value="RAV31741.1"/>
    <property type="molecule type" value="Genomic_DNA"/>
</dbReference>
<evidence type="ECO:0000256" key="2">
    <source>
        <dbReference type="SAM" id="Phobius"/>
    </source>
</evidence>
<evidence type="ECO:0000259" key="3">
    <source>
        <dbReference type="Pfam" id="PF13490"/>
    </source>
</evidence>
<keyword evidence="5" id="KW-1185">Reference proteome</keyword>
<comment type="caution">
    <text evidence="4">The sequence shown here is derived from an EMBL/GenBank/DDBJ whole genome shotgun (WGS) entry which is preliminary data.</text>
</comment>
<dbReference type="Pfam" id="PF13490">
    <property type="entry name" value="zf-HC2"/>
    <property type="match status" value="1"/>
</dbReference>
<dbReference type="AlphaFoldDB" id="A0A364V545"/>
<sequence>MECSDVRTTLSARLDGERSPHDEEVADAHLAQCAECQAWYASATALGRQLRMGVATADSGGPKTSAADLAEQLTGFAPDTAGSAPADPTHGVLSHSGVRTRQLPLLLARLFLVVVAVGYVAWGVLTLLSATTGVDGALAGGPAAGSAPGLSTNSPGGPYGDAADPTLARFVIEAATARFALAAGCLWAAWRPKSAGHLLVVYVGMWAFGAGFATRDIVLGLLDSGYGASSAVWTVLIHLLAALALSACWLTRLRARAPLGSTLSQTWRALAARPVSFSPADYRRHTQSADVPDVGEGSH</sequence>
<keyword evidence="2" id="KW-0472">Membrane</keyword>
<feature type="transmembrane region" description="Helical" evidence="2">
    <location>
        <begin position="106"/>
        <end position="125"/>
    </location>
</feature>
<evidence type="ECO:0000313" key="5">
    <source>
        <dbReference type="Proteomes" id="UP000251577"/>
    </source>
</evidence>
<feature type="region of interest" description="Disordered" evidence="1">
    <location>
        <begin position="1"/>
        <end position="21"/>
    </location>
</feature>
<accession>A0A364V545</accession>
<evidence type="ECO:0000256" key="1">
    <source>
        <dbReference type="SAM" id="MobiDB-lite"/>
    </source>
</evidence>
<dbReference type="InterPro" id="IPR027383">
    <property type="entry name" value="Znf_put"/>
</dbReference>
<feature type="compositionally biased region" description="Polar residues" evidence="1">
    <location>
        <begin position="1"/>
        <end position="11"/>
    </location>
</feature>
<keyword evidence="2" id="KW-0812">Transmembrane</keyword>
<protein>
    <recommendedName>
        <fullName evidence="3">Putative zinc-finger domain-containing protein</fullName>
    </recommendedName>
</protein>
<feature type="transmembrane region" description="Helical" evidence="2">
    <location>
        <begin position="167"/>
        <end position="190"/>
    </location>
</feature>
<reference evidence="4 5" key="1">
    <citation type="journal article" date="2018" name="Syst. Appl. Microbiol.">
        <title>Corynebacterium heidelbergense sp. nov., isolated from the preen glands of Egyptian geese (Alopochen aegyptiacus).</title>
        <authorList>
            <person name="Braun M.S."/>
            <person name="Wang E."/>
            <person name="Zimmermann S."/>
            <person name="Wink M."/>
        </authorList>
    </citation>
    <scope>NUCLEOTIDE SEQUENCE [LARGE SCALE GENOMIC DNA]</scope>
    <source>
        <strain evidence="4 5">647</strain>
    </source>
</reference>
<keyword evidence="2" id="KW-1133">Transmembrane helix</keyword>
<organism evidence="4 5">
    <name type="scientific">Corynebacterium heidelbergense</name>
    <dbReference type="NCBI Taxonomy" id="2055947"/>
    <lineage>
        <taxon>Bacteria</taxon>
        <taxon>Bacillati</taxon>
        <taxon>Actinomycetota</taxon>
        <taxon>Actinomycetes</taxon>
        <taxon>Mycobacteriales</taxon>
        <taxon>Corynebacteriaceae</taxon>
        <taxon>Corynebacterium</taxon>
    </lineage>
</organism>
<gene>
    <name evidence="4" type="ORF">DLJ54_06815</name>
</gene>
<feature type="transmembrane region" description="Helical" evidence="2">
    <location>
        <begin position="197"/>
        <end position="218"/>
    </location>
</feature>
<evidence type="ECO:0000313" key="4">
    <source>
        <dbReference type="EMBL" id="RAV31741.1"/>
    </source>
</evidence>
<dbReference type="Proteomes" id="UP000251577">
    <property type="component" value="Unassembled WGS sequence"/>
</dbReference>
<feature type="transmembrane region" description="Helical" evidence="2">
    <location>
        <begin position="230"/>
        <end position="250"/>
    </location>
</feature>
<proteinExistence type="predicted"/>
<feature type="domain" description="Putative zinc-finger" evidence="3">
    <location>
        <begin position="3"/>
        <end position="37"/>
    </location>
</feature>
<name>A0A364V545_9CORY</name>